<organism evidence="9 10">
    <name type="scientific">Massilia horti</name>
    <dbReference type="NCBI Taxonomy" id="2562153"/>
    <lineage>
        <taxon>Bacteria</taxon>
        <taxon>Pseudomonadati</taxon>
        <taxon>Pseudomonadota</taxon>
        <taxon>Betaproteobacteria</taxon>
        <taxon>Burkholderiales</taxon>
        <taxon>Oxalobacteraceae</taxon>
        <taxon>Telluria group</taxon>
        <taxon>Massilia</taxon>
    </lineage>
</organism>
<keyword evidence="10" id="KW-1185">Reference proteome</keyword>
<comment type="similarity">
    <text evidence="2">Belongs to the GSP F family.</text>
</comment>
<evidence type="ECO:0000256" key="7">
    <source>
        <dbReference type="SAM" id="Phobius"/>
    </source>
</evidence>
<proteinExistence type="inferred from homology"/>
<dbReference type="InterPro" id="IPR018076">
    <property type="entry name" value="T2SS_GspF_dom"/>
</dbReference>
<dbReference type="PRINTS" id="PR00812">
    <property type="entry name" value="BCTERIALGSPF"/>
</dbReference>
<keyword evidence="5 7" id="KW-1133">Transmembrane helix</keyword>
<evidence type="ECO:0000256" key="6">
    <source>
        <dbReference type="ARBA" id="ARBA00023136"/>
    </source>
</evidence>
<dbReference type="AlphaFoldDB" id="A0A4Y9T3Q1"/>
<keyword evidence="3" id="KW-1003">Cell membrane</keyword>
<dbReference type="InterPro" id="IPR003004">
    <property type="entry name" value="GspF/PilC"/>
</dbReference>
<dbReference type="Pfam" id="PF00482">
    <property type="entry name" value="T2SSF"/>
    <property type="match status" value="2"/>
</dbReference>
<dbReference type="GO" id="GO:0005886">
    <property type="term" value="C:plasma membrane"/>
    <property type="evidence" value="ECO:0007669"/>
    <property type="project" value="UniProtKB-SubCell"/>
</dbReference>
<feature type="domain" description="Type II secretion system protein GspF" evidence="8">
    <location>
        <begin position="63"/>
        <end position="186"/>
    </location>
</feature>
<evidence type="ECO:0000256" key="3">
    <source>
        <dbReference type="ARBA" id="ARBA00022475"/>
    </source>
</evidence>
<feature type="transmembrane region" description="Helical" evidence="7">
    <location>
        <begin position="205"/>
        <end position="232"/>
    </location>
</feature>
<comment type="caution">
    <text evidence="9">The sequence shown here is derived from an EMBL/GenBank/DDBJ whole genome shotgun (WGS) entry which is preliminary data.</text>
</comment>
<evidence type="ECO:0000256" key="5">
    <source>
        <dbReference type="ARBA" id="ARBA00022989"/>
    </source>
</evidence>
<comment type="subcellular location">
    <subcellularLocation>
        <location evidence="1">Cell membrane</location>
        <topology evidence="1">Multi-pass membrane protein</topology>
    </subcellularLocation>
</comment>
<dbReference type="EMBL" id="SPUM01000061">
    <property type="protein sequence ID" value="TFW32310.1"/>
    <property type="molecule type" value="Genomic_DNA"/>
</dbReference>
<sequence>MRFEVTAVGAGGAVVRLMLDAVDEQDATAQACAHGNRVLTVTARRAWLAWRPQRRAQLPLALFCQELMALLESGLALLEAMETLAEKEARPETRRVLEQVAARLREGHPLSFALAESSTVFPPLFTATVRASESSGALPQALARYLRYQEQVDAVLRHVTSALVYPAVLGVVGVLVTVFLLVYVVPRFSQVYADTGAELPLSSRILVGWGQLLANHALACAAAGIGAVWLCWRALRRPATRRWLMRRVWSCAPLGERLRLFYLARLYRSLGMLLRGGMPVAAALALAGGVLEPGLRARLEQAAARIREGQPISRALPEQGLATPVAQRMLVVGERTGAMGELMERIAAFYEDDMARWVERFTRLFEPILMVAIGAVIGCIVVLMYMPVFDLAGSIG</sequence>
<keyword evidence="6 7" id="KW-0472">Membrane</keyword>
<dbReference type="PANTHER" id="PTHR30012:SF0">
    <property type="entry name" value="TYPE II SECRETION SYSTEM PROTEIN F-RELATED"/>
    <property type="match status" value="1"/>
</dbReference>
<dbReference type="InterPro" id="IPR042094">
    <property type="entry name" value="T2SS_GspF_sf"/>
</dbReference>
<dbReference type="Gene3D" id="1.20.81.30">
    <property type="entry name" value="Type II secretion system (T2SS), domain F"/>
    <property type="match status" value="2"/>
</dbReference>
<accession>A0A4Y9T3Q1</accession>
<protein>
    <submittedName>
        <fullName evidence="9">Type II secretion system F family protein</fullName>
    </submittedName>
</protein>
<feature type="transmembrane region" description="Helical" evidence="7">
    <location>
        <begin position="163"/>
        <end position="185"/>
    </location>
</feature>
<evidence type="ECO:0000256" key="4">
    <source>
        <dbReference type="ARBA" id="ARBA00022692"/>
    </source>
</evidence>
<gene>
    <name evidence="9" type="ORF">E4O92_10090</name>
</gene>
<dbReference type="Proteomes" id="UP000297258">
    <property type="component" value="Unassembled WGS sequence"/>
</dbReference>
<feature type="domain" description="Type II secretion system protein GspF" evidence="8">
    <location>
        <begin position="267"/>
        <end position="387"/>
    </location>
</feature>
<dbReference type="RefSeq" id="WP_135189641.1">
    <property type="nucleotide sequence ID" value="NZ_SPUM01000061.1"/>
</dbReference>
<reference evidence="9 10" key="1">
    <citation type="submission" date="2019-03" db="EMBL/GenBank/DDBJ databases">
        <title>Draft genome of Massilia hortus sp. nov., a novel bacterial species of the Oxalobacteraceae family.</title>
        <authorList>
            <person name="Peta V."/>
            <person name="Raths R."/>
            <person name="Bucking H."/>
        </authorList>
    </citation>
    <scope>NUCLEOTIDE SEQUENCE [LARGE SCALE GENOMIC DNA]</scope>
    <source>
        <strain evidence="9 10">ONC3</strain>
    </source>
</reference>
<evidence type="ECO:0000313" key="10">
    <source>
        <dbReference type="Proteomes" id="UP000297258"/>
    </source>
</evidence>
<evidence type="ECO:0000256" key="1">
    <source>
        <dbReference type="ARBA" id="ARBA00004651"/>
    </source>
</evidence>
<dbReference type="OrthoDB" id="9805682at2"/>
<evidence type="ECO:0000256" key="2">
    <source>
        <dbReference type="ARBA" id="ARBA00005745"/>
    </source>
</evidence>
<dbReference type="PANTHER" id="PTHR30012">
    <property type="entry name" value="GENERAL SECRETION PATHWAY PROTEIN"/>
    <property type="match status" value="1"/>
</dbReference>
<evidence type="ECO:0000313" key="9">
    <source>
        <dbReference type="EMBL" id="TFW32310.1"/>
    </source>
</evidence>
<evidence type="ECO:0000259" key="8">
    <source>
        <dbReference type="Pfam" id="PF00482"/>
    </source>
</evidence>
<name>A0A4Y9T3Q1_9BURK</name>
<keyword evidence="4 7" id="KW-0812">Transmembrane</keyword>
<feature type="transmembrane region" description="Helical" evidence="7">
    <location>
        <begin position="364"/>
        <end position="386"/>
    </location>
</feature>